<gene>
    <name evidence="1" type="ORF">P5673_019724</name>
</gene>
<reference evidence="1" key="1">
    <citation type="journal article" date="2023" name="G3 (Bethesda)">
        <title>Whole genome assembly and annotation of the endangered Caribbean coral Acropora cervicornis.</title>
        <authorList>
            <person name="Selwyn J.D."/>
            <person name="Vollmer S.V."/>
        </authorList>
    </citation>
    <scope>NUCLEOTIDE SEQUENCE</scope>
    <source>
        <strain evidence="1">K2</strain>
    </source>
</reference>
<dbReference type="Proteomes" id="UP001249851">
    <property type="component" value="Unassembled WGS sequence"/>
</dbReference>
<dbReference type="AlphaFoldDB" id="A0AAD9QC24"/>
<keyword evidence="2" id="KW-1185">Reference proteome</keyword>
<name>A0AAD9QC24_ACRCE</name>
<evidence type="ECO:0000313" key="1">
    <source>
        <dbReference type="EMBL" id="KAK2558141.1"/>
    </source>
</evidence>
<accession>A0AAD9QC24</accession>
<organism evidence="1 2">
    <name type="scientific">Acropora cervicornis</name>
    <name type="common">Staghorn coral</name>
    <dbReference type="NCBI Taxonomy" id="6130"/>
    <lineage>
        <taxon>Eukaryota</taxon>
        <taxon>Metazoa</taxon>
        <taxon>Cnidaria</taxon>
        <taxon>Anthozoa</taxon>
        <taxon>Hexacorallia</taxon>
        <taxon>Scleractinia</taxon>
        <taxon>Astrocoeniina</taxon>
        <taxon>Acroporidae</taxon>
        <taxon>Acropora</taxon>
    </lineage>
</organism>
<evidence type="ECO:0000313" key="2">
    <source>
        <dbReference type="Proteomes" id="UP001249851"/>
    </source>
</evidence>
<sequence>MKEMSLEDLIEAENPMNLRAFSGICNTNYVKVGCFKENKKNPALPQEVFQDMKPEEPNYSGQKVDWNDYASYIKGLACRCAEKSQAKGYTYFGLQEYARCFSGAHASSTYKSHGPSNQCSNKHYTSCDDNAWGQCVGKTREDNYVYEIKEASSGDGEIDYGKAYGDETSHETK</sequence>
<protein>
    <submittedName>
        <fullName evidence="1">Uncharacterized protein</fullName>
    </submittedName>
</protein>
<dbReference type="EMBL" id="JARQWQ010000046">
    <property type="protein sequence ID" value="KAK2558141.1"/>
    <property type="molecule type" value="Genomic_DNA"/>
</dbReference>
<proteinExistence type="predicted"/>
<comment type="caution">
    <text evidence="1">The sequence shown here is derived from an EMBL/GenBank/DDBJ whole genome shotgun (WGS) entry which is preliminary data.</text>
</comment>
<reference evidence="1" key="2">
    <citation type="journal article" date="2023" name="Science">
        <title>Genomic signatures of disease resistance in endangered staghorn corals.</title>
        <authorList>
            <person name="Vollmer S.V."/>
            <person name="Selwyn J.D."/>
            <person name="Despard B.A."/>
            <person name="Roesel C.L."/>
        </authorList>
    </citation>
    <scope>NUCLEOTIDE SEQUENCE</scope>
    <source>
        <strain evidence="1">K2</strain>
    </source>
</reference>